<organism evidence="1 2">
    <name type="scientific">Penicillium arizonense</name>
    <dbReference type="NCBI Taxonomy" id="1835702"/>
    <lineage>
        <taxon>Eukaryota</taxon>
        <taxon>Fungi</taxon>
        <taxon>Dikarya</taxon>
        <taxon>Ascomycota</taxon>
        <taxon>Pezizomycotina</taxon>
        <taxon>Eurotiomycetes</taxon>
        <taxon>Eurotiomycetidae</taxon>
        <taxon>Eurotiales</taxon>
        <taxon>Aspergillaceae</taxon>
        <taxon>Penicillium</taxon>
    </lineage>
</organism>
<dbReference type="AlphaFoldDB" id="A0A1F5LZK2"/>
<name>A0A1F5LZK2_PENAI</name>
<dbReference type="EMBL" id="LXJU01000001">
    <property type="protein sequence ID" value="OGE58597.1"/>
    <property type="molecule type" value="Genomic_DNA"/>
</dbReference>
<protein>
    <submittedName>
        <fullName evidence="1">Uncharacterized protein</fullName>
    </submittedName>
</protein>
<sequence length="35" mass="3842">MSKEEAKEEAKGNPIVMQAAPRANIQVALRGYPED</sequence>
<accession>A0A1F5LZK2</accession>
<proteinExistence type="predicted"/>
<dbReference type="GeneID" id="34571483"/>
<evidence type="ECO:0000313" key="2">
    <source>
        <dbReference type="Proteomes" id="UP000177622"/>
    </source>
</evidence>
<dbReference type="RefSeq" id="XP_022494019.1">
    <property type="nucleotide sequence ID" value="XM_022626749.1"/>
</dbReference>
<dbReference type="Proteomes" id="UP000177622">
    <property type="component" value="Unassembled WGS sequence"/>
</dbReference>
<comment type="caution">
    <text evidence="1">The sequence shown here is derived from an EMBL/GenBank/DDBJ whole genome shotgun (WGS) entry which is preliminary data.</text>
</comment>
<keyword evidence="2" id="KW-1185">Reference proteome</keyword>
<gene>
    <name evidence="1" type="ORF">PENARI_c001G07826</name>
</gene>
<reference evidence="1 2" key="1">
    <citation type="journal article" date="2016" name="Sci. Rep.">
        <title>Penicillium arizonense, a new, genome sequenced fungal species, reveals a high chemical diversity in secreted metabolites.</title>
        <authorList>
            <person name="Grijseels S."/>
            <person name="Nielsen J.C."/>
            <person name="Randelovic M."/>
            <person name="Nielsen J."/>
            <person name="Nielsen K.F."/>
            <person name="Workman M."/>
            <person name="Frisvad J.C."/>
        </authorList>
    </citation>
    <scope>NUCLEOTIDE SEQUENCE [LARGE SCALE GENOMIC DNA]</scope>
    <source>
        <strain evidence="1 2">CBS 141311</strain>
    </source>
</reference>
<evidence type="ECO:0000313" key="1">
    <source>
        <dbReference type="EMBL" id="OGE58597.1"/>
    </source>
</evidence>